<dbReference type="Pfam" id="PF14746">
    <property type="entry name" value="WASH-7_C"/>
    <property type="match status" value="1"/>
</dbReference>
<dbReference type="GO" id="GO:0007032">
    <property type="term" value="P:endosome organization"/>
    <property type="evidence" value="ECO:0007669"/>
    <property type="project" value="TreeGrafter"/>
</dbReference>
<accession>A0AA36HAB4</accession>
<evidence type="ECO:0000313" key="4">
    <source>
        <dbReference type="EMBL" id="CAJ0606671.1"/>
    </source>
</evidence>
<dbReference type="InterPro" id="IPR028191">
    <property type="entry name" value="WASH-4_N"/>
</dbReference>
<gene>
    <name evidence="4" type="ORF">CYNAS_LOCUS18654</name>
</gene>
<keyword evidence="5" id="KW-1185">Reference proteome</keyword>
<proteinExistence type="predicted"/>
<protein>
    <recommendedName>
        <fullName evidence="6">WASH complex subunit 7</fullName>
    </recommendedName>
</protein>
<dbReference type="InterPro" id="IPR028283">
    <property type="entry name" value="WASH-7_C"/>
</dbReference>
<sequence length="1044" mass="119911">MALDLGAVRSVDSLTCCDDPIVDKCCATFATILSEVAEIRKDASEKFFPSLLLYENCVAESDPLDQCRPIRCMTEFFPVLLDFSQFLARVALLFRNLLFQIRCFHGLEKNALPGASERKLFRAWSGLGELLAILLQTDKIIESRPSIRNDWNSYCRALGTAQHNPAQFGVDTDALRSLITAIATVEGQVMAGNGLRNCYEQSYGEVDDDKQFASRMRSVIIEMYNQWEKAADGDMPDKHRLMVIISLFVFFYLHFPTKDTKLPKLMWKSHRKIVAFHLVGDILWIPCEFLMREIPSIVNAVDKKSVKFIQHLRETFYVEHCDGMLEEAVSHIAAAEDWQFKMEGEVRRTETRDAATSLYVAEMMLKGARTAGVMGDLLRNVLNSHSGPIRMSKAKAYKIFSVLETMKAISKTFDDCRRVLIECRQMACQQWRCHSLDLIDRARLSARESNDSHRAAAFHIAIQCLLGSESRLRLLVCGVALELAQYKDAMRRIDSSQLDALLSRLHTFCRMDSIINRVADCSFLIFHQDLIDIYWDTLLERIPSRQSIEFFTMAVSDCIRYAEKSRRANQMERFRDVMVDTIKKGFLVPLCAAIENDVRVLSHQHLVVDERDKSPQEKLDFYKKIMSEPEFRLHGYVLNAADFVTCSLQKLFYDLTAVALHDRHAYNKMAMLAKQRYGLELIDGALPNCSVGQSLDVVKVICSLGDFVVNYNYCLNQQLFIEKLSPNRSLRVLTSEHMADSMRTHGLGVLNTSVNRTYQLLRSKFAVFNQLLKDEHIHAQLQKDIRHFHENLETLKKLYPPKRAEQFNRAFSQLNAQEGEPTYMDRFRMLVTQMGNAIGFVRSMSSGASAVASQMKAYDTFEAEIVVPEDEEDSPLKTLKELLTDLRDQANKNRDFTKMLVEVFRHAFLDDSKFAHLLNFYVAVPALTVNYVDHMLVCRDRLKKRAQHNKETTFTDDGFIMGLAYILTVLNLWPQFSSLNWFRSVSKKCAADYEALTEEMKSSKDPRNVHLKAARLQAFEREFKLLSYTFQSARVFFSIDEDTE</sequence>
<dbReference type="GO" id="GO:0005768">
    <property type="term" value="C:endosome"/>
    <property type="evidence" value="ECO:0007669"/>
    <property type="project" value="TreeGrafter"/>
</dbReference>
<reference evidence="4" key="1">
    <citation type="submission" date="2023-07" db="EMBL/GenBank/DDBJ databases">
        <authorList>
            <consortium name="CYATHOMIX"/>
        </authorList>
    </citation>
    <scope>NUCLEOTIDE SEQUENCE</scope>
    <source>
        <strain evidence="4">N/A</strain>
    </source>
</reference>
<evidence type="ECO:0000259" key="1">
    <source>
        <dbReference type="Pfam" id="PF14744"/>
    </source>
</evidence>
<feature type="domain" description="WASH complex subunit 4 N-terminal" evidence="2">
    <location>
        <begin position="11"/>
        <end position="522"/>
    </location>
</feature>
<feature type="domain" description="WASH complex subunit 7 central" evidence="1">
    <location>
        <begin position="523"/>
        <end position="858"/>
    </location>
</feature>
<comment type="caution">
    <text evidence="4">The sequence shown here is derived from an EMBL/GenBank/DDBJ whole genome shotgun (WGS) entry which is preliminary data.</text>
</comment>
<dbReference type="PANTHER" id="PTHR31409:SF0">
    <property type="entry name" value="WASH COMPLEX SUBUNIT 4"/>
    <property type="match status" value="1"/>
</dbReference>
<dbReference type="Pfam" id="PF14744">
    <property type="entry name" value="WASH-7_mid"/>
    <property type="match status" value="1"/>
</dbReference>
<dbReference type="AlphaFoldDB" id="A0AA36HAB4"/>
<dbReference type="GO" id="GO:0016197">
    <property type="term" value="P:endosomal transport"/>
    <property type="evidence" value="ECO:0007669"/>
    <property type="project" value="TreeGrafter"/>
</dbReference>
<dbReference type="PANTHER" id="PTHR31409">
    <property type="entry name" value="WASH COMPLEX SUBUNIT 4"/>
    <property type="match status" value="1"/>
</dbReference>
<evidence type="ECO:0000259" key="2">
    <source>
        <dbReference type="Pfam" id="PF14745"/>
    </source>
</evidence>
<evidence type="ECO:0000313" key="5">
    <source>
        <dbReference type="Proteomes" id="UP001176961"/>
    </source>
</evidence>
<dbReference type="Pfam" id="PF14745">
    <property type="entry name" value="WASH-4_N"/>
    <property type="match status" value="1"/>
</dbReference>
<dbReference type="Proteomes" id="UP001176961">
    <property type="component" value="Unassembled WGS sequence"/>
</dbReference>
<dbReference type="GO" id="GO:0071203">
    <property type="term" value="C:WASH complex"/>
    <property type="evidence" value="ECO:0007669"/>
    <property type="project" value="InterPro"/>
</dbReference>
<feature type="domain" description="WASH complex subunit 7 C-terminal" evidence="3">
    <location>
        <begin position="877"/>
        <end position="1037"/>
    </location>
</feature>
<name>A0AA36HAB4_CYLNA</name>
<organism evidence="4 5">
    <name type="scientific">Cylicocyclus nassatus</name>
    <name type="common">Nematode worm</name>
    <dbReference type="NCBI Taxonomy" id="53992"/>
    <lineage>
        <taxon>Eukaryota</taxon>
        <taxon>Metazoa</taxon>
        <taxon>Ecdysozoa</taxon>
        <taxon>Nematoda</taxon>
        <taxon>Chromadorea</taxon>
        <taxon>Rhabditida</taxon>
        <taxon>Rhabditina</taxon>
        <taxon>Rhabditomorpha</taxon>
        <taxon>Strongyloidea</taxon>
        <taxon>Strongylidae</taxon>
        <taxon>Cylicocyclus</taxon>
    </lineage>
</organism>
<evidence type="ECO:0000259" key="3">
    <source>
        <dbReference type="Pfam" id="PF14746"/>
    </source>
</evidence>
<dbReference type="InterPro" id="IPR028282">
    <property type="entry name" value="WASH-7_central"/>
</dbReference>
<evidence type="ECO:0008006" key="6">
    <source>
        <dbReference type="Google" id="ProtNLM"/>
    </source>
</evidence>
<dbReference type="InterPro" id="IPR027307">
    <property type="entry name" value="WASH7"/>
</dbReference>
<dbReference type="EMBL" id="CATQJL010000316">
    <property type="protein sequence ID" value="CAJ0606671.1"/>
    <property type="molecule type" value="Genomic_DNA"/>
</dbReference>